<name>A0A4Q2K968_9FIRM</name>
<dbReference type="RefSeq" id="WP_129223658.1">
    <property type="nucleotide sequence ID" value="NZ_SDOZ01000002.1"/>
</dbReference>
<protein>
    <submittedName>
        <fullName evidence="2">Gfo/Idh/MocA family oxidoreductase</fullName>
    </submittedName>
</protein>
<feature type="domain" description="Gfo/Idh/MocA-like oxidoreductase N-terminal" evidence="1">
    <location>
        <begin position="6"/>
        <end position="123"/>
    </location>
</feature>
<dbReference type="Gene3D" id="3.40.50.720">
    <property type="entry name" value="NAD(P)-binding Rossmann-like Domain"/>
    <property type="match status" value="1"/>
</dbReference>
<gene>
    <name evidence="2" type="ORF">ESZ91_02130</name>
</gene>
<dbReference type="Gene3D" id="3.30.360.10">
    <property type="entry name" value="Dihydrodipicolinate Reductase, domain 2"/>
    <property type="match status" value="1"/>
</dbReference>
<organism evidence="2 3">
    <name type="scientific">Candidatus Borkfalkia ceftriaxoniphila</name>
    <dbReference type="NCBI Taxonomy" id="2508949"/>
    <lineage>
        <taxon>Bacteria</taxon>
        <taxon>Bacillati</taxon>
        <taxon>Bacillota</taxon>
        <taxon>Clostridia</taxon>
        <taxon>Christensenellales</taxon>
        <taxon>Christensenellaceae</taxon>
        <taxon>Candidatus Borkfalkia</taxon>
    </lineage>
</organism>
<dbReference type="InterPro" id="IPR000683">
    <property type="entry name" value="Gfo/Idh/MocA-like_OxRdtase_N"/>
</dbReference>
<dbReference type="InterPro" id="IPR051450">
    <property type="entry name" value="Gfo/Idh/MocA_Oxidoreductases"/>
</dbReference>
<reference evidence="2 3" key="1">
    <citation type="journal article" date="2019" name="Gut">
        <title>Antibiotics-induced monodominance of a novel gut bacterial order.</title>
        <authorList>
            <person name="Hildebrand F."/>
            <person name="Moitinho-Silva L."/>
            <person name="Blasche S."/>
            <person name="Jahn M.T."/>
            <person name="Gossmann T.I."/>
            <person name="Heuerta-Cepas J."/>
            <person name="Hercog R."/>
            <person name="Luetge M."/>
            <person name="Bahram M."/>
            <person name="Pryszlak A."/>
            <person name="Alves R.J."/>
            <person name="Waszak S.M."/>
            <person name="Zhu A."/>
            <person name="Ye L."/>
            <person name="Costea P.I."/>
            <person name="Aalvink S."/>
            <person name="Belzer C."/>
            <person name="Forslund S.K."/>
            <person name="Sunagawa S."/>
            <person name="Hentschel U."/>
            <person name="Merten C."/>
            <person name="Patil K.R."/>
            <person name="Benes V."/>
            <person name="Bork P."/>
        </authorList>
    </citation>
    <scope>NUCLEOTIDE SEQUENCE [LARGE SCALE GENOMIC DNA]</scope>
    <source>
        <strain evidence="2 3">HDS1380</strain>
    </source>
</reference>
<keyword evidence="3" id="KW-1185">Reference proteome</keyword>
<dbReference type="OrthoDB" id="9781966at2"/>
<accession>A0A4Q2K968</accession>
<comment type="caution">
    <text evidence="2">The sequence shown here is derived from an EMBL/GenBank/DDBJ whole genome shotgun (WGS) entry which is preliminary data.</text>
</comment>
<dbReference type="Proteomes" id="UP000291269">
    <property type="component" value="Unassembled WGS sequence"/>
</dbReference>
<evidence type="ECO:0000259" key="1">
    <source>
        <dbReference type="Pfam" id="PF01408"/>
    </source>
</evidence>
<dbReference type="PANTHER" id="PTHR43377">
    <property type="entry name" value="BILIVERDIN REDUCTASE A"/>
    <property type="match status" value="1"/>
</dbReference>
<dbReference type="GO" id="GO:0000166">
    <property type="term" value="F:nucleotide binding"/>
    <property type="evidence" value="ECO:0007669"/>
    <property type="project" value="InterPro"/>
</dbReference>
<dbReference type="Pfam" id="PF01408">
    <property type="entry name" value="GFO_IDH_MocA"/>
    <property type="match status" value="1"/>
</dbReference>
<dbReference type="InterPro" id="IPR036291">
    <property type="entry name" value="NAD(P)-bd_dom_sf"/>
</dbReference>
<dbReference type="PANTHER" id="PTHR43377:SF2">
    <property type="entry name" value="BINDING ROSSMANN FOLD OXIDOREDUCTASE, PUTATIVE (AFU_ORTHOLOGUE AFUA_4G00560)-RELATED"/>
    <property type="match status" value="1"/>
</dbReference>
<dbReference type="SUPFAM" id="SSF55347">
    <property type="entry name" value="Glyceraldehyde-3-phosphate dehydrogenase-like, C-terminal domain"/>
    <property type="match status" value="1"/>
</dbReference>
<dbReference type="EMBL" id="SDOZ01000002">
    <property type="protein sequence ID" value="RXZ61204.1"/>
    <property type="molecule type" value="Genomic_DNA"/>
</dbReference>
<evidence type="ECO:0000313" key="2">
    <source>
        <dbReference type="EMBL" id="RXZ61204.1"/>
    </source>
</evidence>
<sequence length="413" mass="46156">MKKVKIGVLGGFRGKTMMNYAVKSDDCEIAAVCDFSPEVLAHLKEYFAENNYKTSFYSDFDAFLESGVEAVVLANYANEHAPFAIRCLKRGLHVLSEVLPVQTLKEAAELCDAVEESGKVYHYAENYCFSLAAREMTKLYGEGKLGEFQYAEGEYLHNCEGGWGELTHGSRRHWRNTMDAFYYSTHSFGPILHATRLRPVRVTGFEVPYNEKTSRMGCAATPFAVEMVTLENGGIVKSLHGIAPARNSVWYCMYGSKGKIESGREGLGKGTAEVSISLDDVCGEEYKTYVPTDELTELAETYGHGGSDMFTMRNFIRAINNLSNDGIGVYEALDMHFVGHFAHLSSIRGGIPVEIPDFRDRAVRDQFRADDTSVMKADNDFTKNPVSCYPTPDYPESLYAAQRAEIERKKKES</sequence>
<dbReference type="AlphaFoldDB" id="A0A4Q2K968"/>
<dbReference type="SUPFAM" id="SSF51735">
    <property type="entry name" value="NAD(P)-binding Rossmann-fold domains"/>
    <property type="match status" value="1"/>
</dbReference>
<evidence type="ECO:0000313" key="3">
    <source>
        <dbReference type="Proteomes" id="UP000291269"/>
    </source>
</evidence>
<proteinExistence type="predicted"/>